<proteinExistence type="predicted"/>
<accession>A0A258FSR0</accession>
<dbReference type="Proteomes" id="UP000215595">
    <property type="component" value="Unassembled WGS sequence"/>
</dbReference>
<comment type="caution">
    <text evidence="2">The sequence shown here is derived from an EMBL/GenBank/DDBJ whole genome shotgun (WGS) entry which is preliminary data.</text>
</comment>
<organism evidence="2 3">
    <name type="scientific">Brevundimonas subvibrioides</name>
    <dbReference type="NCBI Taxonomy" id="74313"/>
    <lineage>
        <taxon>Bacteria</taxon>
        <taxon>Pseudomonadati</taxon>
        <taxon>Pseudomonadota</taxon>
        <taxon>Alphaproteobacteria</taxon>
        <taxon>Caulobacterales</taxon>
        <taxon>Caulobacteraceae</taxon>
        <taxon>Brevundimonas</taxon>
    </lineage>
</organism>
<keyword evidence="1" id="KW-0732">Signal</keyword>
<evidence type="ECO:0000256" key="1">
    <source>
        <dbReference type="SAM" id="SignalP"/>
    </source>
</evidence>
<reference evidence="2 3" key="1">
    <citation type="submission" date="2017-03" db="EMBL/GenBank/DDBJ databases">
        <title>Lifting the veil on microbial sulfur biogeochemistry in mining wastewaters.</title>
        <authorList>
            <person name="Kantor R.S."/>
            <person name="Colenbrander Nelson T."/>
            <person name="Marshall S."/>
            <person name="Bennett D."/>
            <person name="Apte S."/>
            <person name="Camacho D."/>
            <person name="Thomas B.C."/>
            <person name="Warren L.A."/>
            <person name="Banfield J.F."/>
        </authorList>
    </citation>
    <scope>NUCLEOTIDE SEQUENCE [LARGE SCALE GENOMIC DNA]</scope>
    <source>
        <strain evidence="2">32-69-9</strain>
    </source>
</reference>
<evidence type="ECO:0000313" key="3">
    <source>
        <dbReference type="Proteomes" id="UP000215595"/>
    </source>
</evidence>
<dbReference type="EMBL" id="NCEB01000006">
    <property type="protein sequence ID" value="OYX35018.1"/>
    <property type="molecule type" value="Genomic_DNA"/>
</dbReference>
<feature type="chain" id="PRO_5012469076" description="UrcA family protein" evidence="1">
    <location>
        <begin position="21"/>
        <end position="101"/>
    </location>
</feature>
<evidence type="ECO:0000313" key="2">
    <source>
        <dbReference type="EMBL" id="OYX35018.1"/>
    </source>
</evidence>
<name>A0A258FSR0_9CAUL</name>
<dbReference type="AlphaFoldDB" id="A0A258FSR0"/>
<sequence length="101" mass="10740">MKTLAIAVSALALLAGAASAQDYRIPFGDLDLASVQGANAFDARVDAASRQACRGGGPLAEHQCRVRFRAEAIRLLPTVRRDDYARARGGRILAMVPVIYG</sequence>
<feature type="signal peptide" evidence="1">
    <location>
        <begin position="1"/>
        <end position="20"/>
    </location>
</feature>
<evidence type="ECO:0008006" key="4">
    <source>
        <dbReference type="Google" id="ProtNLM"/>
    </source>
</evidence>
<dbReference type="NCBIfam" id="TIGR04433">
    <property type="entry name" value="UrcA_uranyl"/>
    <property type="match status" value="1"/>
</dbReference>
<gene>
    <name evidence="2" type="ORF">B7Z01_03810</name>
</gene>
<protein>
    <recommendedName>
        <fullName evidence="4">UrcA family protein</fullName>
    </recommendedName>
</protein>
<dbReference type="InterPro" id="IPR030972">
    <property type="entry name" value="UrcA_uranyl"/>
</dbReference>